<feature type="region of interest" description="Disordered" evidence="1">
    <location>
        <begin position="121"/>
        <end position="141"/>
    </location>
</feature>
<dbReference type="Proteomes" id="UP000265520">
    <property type="component" value="Unassembled WGS sequence"/>
</dbReference>
<evidence type="ECO:0000256" key="1">
    <source>
        <dbReference type="SAM" id="MobiDB-lite"/>
    </source>
</evidence>
<organism evidence="2 3">
    <name type="scientific">Trifolium medium</name>
    <dbReference type="NCBI Taxonomy" id="97028"/>
    <lineage>
        <taxon>Eukaryota</taxon>
        <taxon>Viridiplantae</taxon>
        <taxon>Streptophyta</taxon>
        <taxon>Embryophyta</taxon>
        <taxon>Tracheophyta</taxon>
        <taxon>Spermatophyta</taxon>
        <taxon>Magnoliopsida</taxon>
        <taxon>eudicotyledons</taxon>
        <taxon>Gunneridae</taxon>
        <taxon>Pentapetalae</taxon>
        <taxon>rosids</taxon>
        <taxon>fabids</taxon>
        <taxon>Fabales</taxon>
        <taxon>Fabaceae</taxon>
        <taxon>Papilionoideae</taxon>
        <taxon>50 kb inversion clade</taxon>
        <taxon>NPAAA clade</taxon>
        <taxon>Hologalegina</taxon>
        <taxon>IRL clade</taxon>
        <taxon>Trifolieae</taxon>
        <taxon>Trifolium</taxon>
    </lineage>
</organism>
<sequence>MWEMMEAAEGDEQENHEYILNKTVENDEESMEVGNKTDSGLMQNSSEQSDRKLSATTTMIPSVTKFTAQQNSKCHKELVAGSYVFSETEALGKMKIKGLEEATTTVEEHISQIREDRVIVLDPEPPPEPPDDGHRVVSIQQ</sequence>
<feature type="region of interest" description="Disordered" evidence="1">
    <location>
        <begin position="24"/>
        <end position="54"/>
    </location>
</feature>
<keyword evidence="3" id="KW-1185">Reference proteome</keyword>
<feature type="non-terminal residue" evidence="2">
    <location>
        <position position="141"/>
    </location>
</feature>
<evidence type="ECO:0000313" key="2">
    <source>
        <dbReference type="EMBL" id="MCI29856.1"/>
    </source>
</evidence>
<reference evidence="2 3" key="1">
    <citation type="journal article" date="2018" name="Front. Plant Sci.">
        <title>Red Clover (Trifolium pratense) and Zigzag Clover (T. medium) - A Picture of Genomic Similarities and Differences.</title>
        <authorList>
            <person name="Dluhosova J."/>
            <person name="Istvanek J."/>
            <person name="Nedelnik J."/>
            <person name="Repkova J."/>
        </authorList>
    </citation>
    <scope>NUCLEOTIDE SEQUENCE [LARGE SCALE GENOMIC DNA]</scope>
    <source>
        <strain evidence="3">cv. 10/8</strain>
        <tissue evidence="2">Leaf</tissue>
    </source>
</reference>
<evidence type="ECO:0000313" key="3">
    <source>
        <dbReference type="Proteomes" id="UP000265520"/>
    </source>
</evidence>
<proteinExistence type="predicted"/>
<comment type="caution">
    <text evidence="2">The sequence shown here is derived from an EMBL/GenBank/DDBJ whole genome shotgun (WGS) entry which is preliminary data.</text>
</comment>
<protein>
    <submittedName>
        <fullName evidence="2">Uncharacterized protein</fullName>
    </submittedName>
</protein>
<feature type="compositionally biased region" description="Polar residues" evidence="1">
    <location>
        <begin position="36"/>
        <end position="47"/>
    </location>
</feature>
<accession>A0A392R1Z9</accession>
<dbReference type="EMBL" id="LXQA010175443">
    <property type="protein sequence ID" value="MCI29856.1"/>
    <property type="molecule type" value="Genomic_DNA"/>
</dbReference>
<dbReference type="AlphaFoldDB" id="A0A392R1Z9"/>
<name>A0A392R1Z9_9FABA</name>